<gene>
    <name evidence="2" type="ORF">CGL51_02460</name>
</gene>
<dbReference type="PANTHER" id="PTHR32472">
    <property type="entry name" value="DNA REPAIR PROTEIN RADA"/>
    <property type="match status" value="1"/>
</dbReference>
<comment type="caution">
    <text evidence="2">The sequence shown here is derived from an EMBL/GenBank/DDBJ whole genome shotgun (WGS) entry which is preliminary data.</text>
</comment>
<dbReference type="InterPro" id="IPR003593">
    <property type="entry name" value="AAA+_ATPase"/>
</dbReference>
<dbReference type="Proteomes" id="UP000257123">
    <property type="component" value="Unassembled WGS sequence"/>
</dbReference>
<reference evidence="2 3" key="1">
    <citation type="submission" date="2017-07" db="EMBL/GenBank/DDBJ databases">
        <title>Draft genome sequence of aerobic hyperthermophilic archaea, Pyrobaculum aerophilum YKB31 and YKB32.</title>
        <authorList>
            <person name="Mochizuki T."/>
            <person name="Berliner A.J."/>
            <person name="Yoshida-Takashima Y."/>
            <person name="Takaki Y."/>
            <person name="Nunoura T."/>
            <person name="Takai K."/>
        </authorList>
    </citation>
    <scope>NUCLEOTIDE SEQUENCE [LARGE SCALE GENOMIC DNA]</scope>
    <source>
        <strain evidence="2 3">YKB31</strain>
    </source>
</reference>
<organism evidence="2 3">
    <name type="scientific">Pyrobaculum aerophilum</name>
    <dbReference type="NCBI Taxonomy" id="13773"/>
    <lineage>
        <taxon>Archaea</taxon>
        <taxon>Thermoproteota</taxon>
        <taxon>Thermoprotei</taxon>
        <taxon>Thermoproteales</taxon>
        <taxon>Thermoproteaceae</taxon>
        <taxon>Pyrobaculum</taxon>
    </lineage>
</organism>
<evidence type="ECO:0000313" key="3">
    <source>
        <dbReference type="Proteomes" id="UP000257123"/>
    </source>
</evidence>
<dbReference type="InterPro" id="IPR027417">
    <property type="entry name" value="P-loop_NTPase"/>
</dbReference>
<dbReference type="AlphaFoldDB" id="A0A371R1W7"/>
<sequence length="391" mass="43076">MREFFQGFTLIYGPPGSGKTSLALHAAAQMGERVLYVGFYETAEKVREKAAGLGLDPSKFVVLDYVSISEVDLLLAGVVDQYVKASPDVVILDGINALPQSREAASSLYRLFRGPVIAIGEEQIGGSHFAYMADTLLEVAQFFHRGARYRRLRVVKTRLGPSPGAEFYFTISRRGVRIIKKWSQSDLGDKTVAVPSGRRVAFSEEVAKSLGEHMPGVRRPGLLYNSRVAVYLCDHPKCLRLAAAYLCDYLDNVKVGVISTVRLIGLLARHFGCEVEEVVLPASALSEDYPLEEAVEKIRGAPVVSLYGLEEVLTVYGPERVAYILDFIQSALPGVALLATFKGVEPTPELLNAFNTVWRYYPDRAVVVKSALGWPVHELKIVEEGGKFVFK</sequence>
<dbReference type="EMBL" id="NMUE01000005">
    <property type="protein sequence ID" value="RFA97539.1"/>
    <property type="molecule type" value="Genomic_DNA"/>
</dbReference>
<dbReference type="GO" id="GO:0000725">
    <property type="term" value="P:recombinational repair"/>
    <property type="evidence" value="ECO:0007669"/>
    <property type="project" value="TreeGrafter"/>
</dbReference>
<dbReference type="SMART" id="SM00382">
    <property type="entry name" value="AAA"/>
    <property type="match status" value="1"/>
</dbReference>
<dbReference type="PANTHER" id="PTHR32472:SF10">
    <property type="entry name" value="DNA REPAIR PROTEIN RADA-LIKE PROTEIN"/>
    <property type="match status" value="1"/>
</dbReference>
<dbReference type="GO" id="GO:0016887">
    <property type="term" value="F:ATP hydrolysis activity"/>
    <property type="evidence" value="ECO:0007669"/>
    <property type="project" value="InterPro"/>
</dbReference>
<dbReference type="GO" id="GO:0005524">
    <property type="term" value="F:ATP binding"/>
    <property type="evidence" value="ECO:0007669"/>
    <property type="project" value="UniProtKB-KW"/>
</dbReference>
<evidence type="ECO:0000259" key="1">
    <source>
        <dbReference type="SMART" id="SM00382"/>
    </source>
</evidence>
<dbReference type="Gene3D" id="3.40.50.300">
    <property type="entry name" value="P-loop containing nucleotide triphosphate hydrolases"/>
    <property type="match status" value="1"/>
</dbReference>
<dbReference type="Pfam" id="PF00004">
    <property type="entry name" value="AAA"/>
    <property type="match status" value="1"/>
</dbReference>
<keyword evidence="2" id="KW-0067">ATP-binding</keyword>
<keyword evidence="2" id="KW-0547">Nucleotide-binding</keyword>
<evidence type="ECO:0000313" key="2">
    <source>
        <dbReference type="EMBL" id="RFA97539.1"/>
    </source>
</evidence>
<proteinExistence type="predicted"/>
<accession>A0A371R1W7</accession>
<dbReference type="InterPro" id="IPR003959">
    <property type="entry name" value="ATPase_AAA_core"/>
</dbReference>
<feature type="domain" description="AAA+ ATPase" evidence="1">
    <location>
        <begin position="5"/>
        <end position="143"/>
    </location>
</feature>
<protein>
    <submittedName>
        <fullName evidence="2">ATP-binding protein</fullName>
    </submittedName>
</protein>
<name>A0A371R1W7_9CREN</name>
<dbReference type="SUPFAM" id="SSF52540">
    <property type="entry name" value="P-loop containing nucleoside triphosphate hydrolases"/>
    <property type="match status" value="1"/>
</dbReference>